<evidence type="ECO:0000313" key="2">
    <source>
        <dbReference type="EMBL" id="EWS81891.1"/>
    </source>
</evidence>
<dbReference type="InterPro" id="IPR003448">
    <property type="entry name" value="Mopterin_biosynth_MoaE"/>
</dbReference>
<evidence type="ECO:0000313" key="3">
    <source>
        <dbReference type="Proteomes" id="UP000023067"/>
    </source>
</evidence>
<reference evidence="2 3" key="1">
    <citation type="submission" date="2014-02" db="EMBL/GenBank/DDBJ databases">
        <title>Genome sequence of Brachybacterium phenoliresistens strain W13A50.</title>
        <authorList>
            <person name="Wang X."/>
        </authorList>
    </citation>
    <scope>NUCLEOTIDE SEQUENCE [LARGE SCALE GENOMIC DNA]</scope>
    <source>
        <strain evidence="2 3">W13A50</strain>
    </source>
</reference>
<sequence>MSGPGSAAPDGPTEQTATPSAAVPDAVAPERAPEAIGRTPFGADPQQLRVPGDPALGEAGARVRRASVGEEPISVEEMASAVADPRCGAVVTFDGVVRDHDGGRTVLSLDYSAHPLAQQALAEAARDVAASHEDVLIALAHRIGPLRIGDTALACAVAAPHRKLAFSACDALVDEVKRRVPIWKHQRFADGEAEWVGAGG</sequence>
<keyword evidence="3" id="KW-1185">Reference proteome</keyword>
<proteinExistence type="predicted"/>
<dbReference type="SUPFAM" id="SSF54690">
    <property type="entry name" value="Molybdopterin synthase subunit MoaE"/>
    <property type="match status" value="1"/>
</dbReference>
<comment type="caution">
    <text evidence="2">The sequence shown here is derived from an EMBL/GenBank/DDBJ whole genome shotgun (WGS) entry which is preliminary data.</text>
</comment>
<dbReference type="InterPro" id="IPR036563">
    <property type="entry name" value="MoaE_sf"/>
</dbReference>
<dbReference type="EMBL" id="JDYK01000004">
    <property type="protein sequence ID" value="EWS81891.1"/>
    <property type="molecule type" value="Genomic_DNA"/>
</dbReference>
<evidence type="ECO:0000256" key="1">
    <source>
        <dbReference type="SAM" id="MobiDB-lite"/>
    </source>
</evidence>
<dbReference type="Proteomes" id="UP000023067">
    <property type="component" value="Unassembled WGS sequence"/>
</dbReference>
<name>Z9JVR9_9MICO</name>
<protein>
    <submittedName>
        <fullName evidence="2">Molybdenum cofactor biosynthesis protein MoaE</fullName>
    </submittedName>
</protein>
<dbReference type="AlphaFoldDB" id="Z9JVR9"/>
<dbReference type="OrthoDB" id="9794429at2"/>
<dbReference type="STRING" id="396014.BF93_13745"/>
<feature type="region of interest" description="Disordered" evidence="1">
    <location>
        <begin position="1"/>
        <end position="61"/>
    </location>
</feature>
<dbReference type="CDD" id="cd00756">
    <property type="entry name" value="MoaE"/>
    <property type="match status" value="1"/>
</dbReference>
<gene>
    <name evidence="2" type="ORF">BF93_13745</name>
</gene>
<dbReference type="PATRIC" id="fig|396014.3.peg.1100"/>
<dbReference type="eggNOG" id="COG0314">
    <property type="taxonomic scope" value="Bacteria"/>
</dbReference>
<dbReference type="HOGENOM" id="CLU_089568_1_1_11"/>
<dbReference type="Gene3D" id="3.90.1170.40">
    <property type="entry name" value="Molybdopterin biosynthesis MoaE subunit"/>
    <property type="match status" value="1"/>
</dbReference>
<dbReference type="GO" id="GO:0006777">
    <property type="term" value="P:Mo-molybdopterin cofactor biosynthetic process"/>
    <property type="evidence" value="ECO:0007669"/>
    <property type="project" value="InterPro"/>
</dbReference>
<dbReference type="Pfam" id="PF02391">
    <property type="entry name" value="MoaE"/>
    <property type="match status" value="1"/>
</dbReference>
<accession>Z9JVR9</accession>
<organism evidence="2 3">
    <name type="scientific">Brachybacterium phenoliresistens</name>
    <dbReference type="NCBI Taxonomy" id="396014"/>
    <lineage>
        <taxon>Bacteria</taxon>
        <taxon>Bacillati</taxon>
        <taxon>Actinomycetota</taxon>
        <taxon>Actinomycetes</taxon>
        <taxon>Micrococcales</taxon>
        <taxon>Dermabacteraceae</taxon>
        <taxon>Brachybacterium</taxon>
    </lineage>
</organism>
<dbReference type="RefSeq" id="WP_084148301.1">
    <property type="nucleotide sequence ID" value="NZ_KK069990.1"/>
</dbReference>
<dbReference type="PANTHER" id="PTHR23404">
    <property type="entry name" value="MOLYBDOPTERIN SYNTHASE RELATED"/>
    <property type="match status" value="1"/>
</dbReference>